<feature type="signal peptide" evidence="6">
    <location>
        <begin position="1"/>
        <end position="21"/>
    </location>
</feature>
<dbReference type="PROSITE" id="PS51007">
    <property type="entry name" value="CYTC"/>
    <property type="match status" value="1"/>
</dbReference>
<evidence type="ECO:0000256" key="4">
    <source>
        <dbReference type="PROSITE-ProRule" id="PRU00433"/>
    </source>
</evidence>
<keyword evidence="3 4" id="KW-0408">Iron</keyword>
<dbReference type="EMBL" id="JAQNDN010000010">
    <property type="protein sequence ID" value="MDC0669911.1"/>
    <property type="molecule type" value="Genomic_DNA"/>
</dbReference>
<dbReference type="Proteomes" id="UP001217838">
    <property type="component" value="Unassembled WGS sequence"/>
</dbReference>
<gene>
    <name evidence="8" type="ORF">POL58_19305</name>
</gene>
<sequence>MTRTSALSTSLSLLLLSLAPACGPKSSAGATPPAEAPTFAAQAQRGQALYGEHCASCHGASGEGGRAPALVGESALPQAPSGGQRDVEFRTAGDVYQWMKTHMPPNAPGSLGDAAYLDILAFDLQANKVDPGPAPLDADSAAQVVLHP</sequence>
<dbReference type="PANTHER" id="PTHR35008:SF8">
    <property type="entry name" value="ALCOHOL DEHYDROGENASE CYTOCHROME C SUBUNIT"/>
    <property type="match status" value="1"/>
</dbReference>
<reference evidence="8 9" key="1">
    <citation type="submission" date="2022-11" db="EMBL/GenBank/DDBJ databases">
        <title>Minimal conservation of predation-associated metabolite biosynthetic gene clusters underscores biosynthetic potential of Myxococcota including descriptions for ten novel species: Archangium lansinium sp. nov., Myxococcus landrumus sp. nov., Nannocystis bai.</title>
        <authorList>
            <person name="Ahearne A."/>
            <person name="Stevens C."/>
            <person name="Dowd S."/>
        </authorList>
    </citation>
    <scope>NUCLEOTIDE SEQUENCE [LARGE SCALE GENOMIC DNA]</scope>
    <source>
        <strain evidence="8 9">NCELM</strain>
    </source>
</reference>
<evidence type="ECO:0000313" key="9">
    <source>
        <dbReference type="Proteomes" id="UP001217838"/>
    </source>
</evidence>
<name>A0ABT5B721_9BACT</name>
<accession>A0ABT5B721</accession>
<keyword evidence="6" id="KW-0732">Signal</keyword>
<feature type="chain" id="PRO_5046429663" evidence="6">
    <location>
        <begin position="22"/>
        <end position="148"/>
    </location>
</feature>
<dbReference type="RefSeq" id="WP_271999713.1">
    <property type="nucleotide sequence ID" value="NZ_JAQNDN010000010.1"/>
</dbReference>
<dbReference type="Gene3D" id="1.10.760.10">
    <property type="entry name" value="Cytochrome c-like domain"/>
    <property type="match status" value="1"/>
</dbReference>
<proteinExistence type="predicted"/>
<evidence type="ECO:0000256" key="2">
    <source>
        <dbReference type="ARBA" id="ARBA00022723"/>
    </source>
</evidence>
<dbReference type="InterPro" id="IPR009056">
    <property type="entry name" value="Cyt_c-like_dom"/>
</dbReference>
<feature type="region of interest" description="Disordered" evidence="5">
    <location>
        <begin position="60"/>
        <end position="87"/>
    </location>
</feature>
<feature type="domain" description="Cytochrome c" evidence="7">
    <location>
        <begin position="41"/>
        <end position="127"/>
    </location>
</feature>
<keyword evidence="9" id="KW-1185">Reference proteome</keyword>
<comment type="caution">
    <text evidence="8">The sequence shown here is derived from an EMBL/GenBank/DDBJ whole genome shotgun (WGS) entry which is preliminary data.</text>
</comment>
<dbReference type="InterPro" id="IPR036909">
    <property type="entry name" value="Cyt_c-like_dom_sf"/>
</dbReference>
<evidence type="ECO:0000259" key="7">
    <source>
        <dbReference type="PROSITE" id="PS51007"/>
    </source>
</evidence>
<organism evidence="8 9">
    <name type="scientific">Nannocystis radixulma</name>
    <dbReference type="NCBI Taxonomy" id="2995305"/>
    <lineage>
        <taxon>Bacteria</taxon>
        <taxon>Pseudomonadati</taxon>
        <taxon>Myxococcota</taxon>
        <taxon>Polyangia</taxon>
        <taxon>Nannocystales</taxon>
        <taxon>Nannocystaceae</taxon>
        <taxon>Nannocystis</taxon>
    </lineage>
</organism>
<evidence type="ECO:0000256" key="5">
    <source>
        <dbReference type="SAM" id="MobiDB-lite"/>
    </source>
</evidence>
<evidence type="ECO:0000313" key="8">
    <source>
        <dbReference type="EMBL" id="MDC0669911.1"/>
    </source>
</evidence>
<dbReference type="SUPFAM" id="SSF46626">
    <property type="entry name" value="Cytochrome c"/>
    <property type="match status" value="1"/>
</dbReference>
<evidence type="ECO:0000256" key="6">
    <source>
        <dbReference type="SAM" id="SignalP"/>
    </source>
</evidence>
<keyword evidence="1 4" id="KW-0349">Heme</keyword>
<dbReference type="Pfam" id="PF13442">
    <property type="entry name" value="Cytochrome_CBB3"/>
    <property type="match status" value="1"/>
</dbReference>
<evidence type="ECO:0000256" key="3">
    <source>
        <dbReference type="ARBA" id="ARBA00023004"/>
    </source>
</evidence>
<dbReference type="InterPro" id="IPR051459">
    <property type="entry name" value="Cytochrome_c-type_DH"/>
</dbReference>
<keyword evidence="2 4" id="KW-0479">Metal-binding</keyword>
<protein>
    <submittedName>
        <fullName evidence="8">Cytochrome c</fullName>
    </submittedName>
</protein>
<evidence type="ECO:0000256" key="1">
    <source>
        <dbReference type="ARBA" id="ARBA00022617"/>
    </source>
</evidence>
<dbReference type="PANTHER" id="PTHR35008">
    <property type="entry name" value="BLL4482 PROTEIN-RELATED"/>
    <property type="match status" value="1"/>
</dbReference>